<protein>
    <recommendedName>
        <fullName evidence="1">DinB-like domain-containing protein</fullName>
    </recommendedName>
</protein>
<dbReference type="OrthoDB" id="3376896at2"/>
<dbReference type="RefSeq" id="WP_090970504.1">
    <property type="nucleotide sequence ID" value="NZ_FNRT01000002.1"/>
</dbReference>
<sequence length="184" mass="20244">MSTASDGVVPDTKDWTWVLERPCPECGFDPAAQAIGDLPALVHDTAMTWSEVLARPSVRQRPAPGVWSDLEYGCHVRDVHRLFAQRLRLMLDEDVPTFANWDQDATALESDYPSQDPAAVAVELIEAAGTVAGTYATVTEATRGRRGLRSNGSEFTVETLGTYHLHDVVHHLHDVHAGQAWTRS</sequence>
<dbReference type="SUPFAM" id="SSF109854">
    <property type="entry name" value="DinB/YfiT-like putative metalloenzymes"/>
    <property type="match status" value="1"/>
</dbReference>
<dbReference type="EMBL" id="FNRT01000002">
    <property type="protein sequence ID" value="SEC99505.1"/>
    <property type="molecule type" value="Genomic_DNA"/>
</dbReference>
<dbReference type="Proteomes" id="UP000198742">
    <property type="component" value="Unassembled WGS sequence"/>
</dbReference>
<evidence type="ECO:0000313" key="2">
    <source>
        <dbReference type="EMBL" id="SEC99505.1"/>
    </source>
</evidence>
<proteinExistence type="predicted"/>
<evidence type="ECO:0000313" key="3">
    <source>
        <dbReference type="Proteomes" id="UP000198742"/>
    </source>
</evidence>
<feature type="domain" description="DinB-like" evidence="1">
    <location>
        <begin position="58"/>
        <end position="173"/>
    </location>
</feature>
<reference evidence="3" key="1">
    <citation type="submission" date="2016-10" db="EMBL/GenBank/DDBJ databases">
        <authorList>
            <person name="Varghese N."/>
            <person name="Submissions S."/>
        </authorList>
    </citation>
    <scope>NUCLEOTIDE SEQUENCE [LARGE SCALE GENOMIC DNA]</scope>
    <source>
        <strain evidence="3">DSM 22017</strain>
    </source>
</reference>
<gene>
    <name evidence="2" type="ORF">SAMN04489844_3426</name>
</gene>
<keyword evidence="3" id="KW-1185">Reference proteome</keyword>
<name>A0A1H4X1W9_9ACTN</name>
<dbReference type="InterPro" id="IPR024775">
    <property type="entry name" value="DinB-like"/>
</dbReference>
<evidence type="ECO:0000259" key="1">
    <source>
        <dbReference type="Pfam" id="PF12867"/>
    </source>
</evidence>
<dbReference type="Pfam" id="PF12867">
    <property type="entry name" value="DinB_2"/>
    <property type="match status" value="1"/>
</dbReference>
<dbReference type="STRING" id="402596.SAMN04489844_3426"/>
<dbReference type="InterPro" id="IPR034660">
    <property type="entry name" value="DinB/YfiT-like"/>
</dbReference>
<accession>A0A1H4X1W9</accession>
<dbReference type="AlphaFoldDB" id="A0A1H4X1W9"/>
<dbReference type="Gene3D" id="1.20.120.450">
    <property type="entry name" value="dinb family like domain"/>
    <property type="match status" value="1"/>
</dbReference>
<organism evidence="2 3">
    <name type="scientific">Nocardioides exalbidus</name>
    <dbReference type="NCBI Taxonomy" id="402596"/>
    <lineage>
        <taxon>Bacteria</taxon>
        <taxon>Bacillati</taxon>
        <taxon>Actinomycetota</taxon>
        <taxon>Actinomycetes</taxon>
        <taxon>Propionibacteriales</taxon>
        <taxon>Nocardioidaceae</taxon>
        <taxon>Nocardioides</taxon>
    </lineage>
</organism>